<reference evidence="2 3" key="1">
    <citation type="journal article" date="2019" name="Mol. Biol. Evol.">
        <title>Blast fungal genomes show frequent chromosomal changes, gene gains and losses, and effector gene turnover.</title>
        <authorList>
            <person name="Gomez Luciano L.B."/>
            <person name="Jason Tsai I."/>
            <person name="Chuma I."/>
            <person name="Tosa Y."/>
            <person name="Chen Y.H."/>
            <person name="Li J.Y."/>
            <person name="Li M.Y."/>
            <person name="Jade Lu M.Y."/>
            <person name="Nakayashiki H."/>
            <person name="Li W.H."/>
        </authorList>
    </citation>
    <scope>NUCLEOTIDE SEQUENCE [LARGE SCALE GENOMIC DNA]</scope>
    <source>
        <strain evidence="2 3">NI907</strain>
    </source>
</reference>
<dbReference type="GeneID" id="41963697"/>
<dbReference type="AlphaFoldDB" id="A0A6P8AWI2"/>
<evidence type="ECO:0000313" key="3">
    <source>
        <dbReference type="RefSeq" id="XP_030979273.1"/>
    </source>
</evidence>
<sequence length="764" mass="84821">MDHADLRCFDAVYVNPVVGVQSPANRFGSGSEQHASHAPPPSVTTTLTDESWQGSDSDEEEFEDDIFAGQAGYGFDSGAGSSPTRGSTRFARLRTNLTALSQVYNLYFVAYLGVIHVYSPENAPQVLRRAPLLCLKPTPCPVAAITRGHISVPMPHQVNNMITGMLGESEVLLAAFDDGDVVGYYTHQIAEAIEHAARRSAGKSAVAAQPPYEFFHRGVGKSAWGLAVHAKSRLIAVSSNTHEVTVFALSLTKGPGTEHQMPPEHERCNPPKLGGLGLDARQLESHLRQRTRDWRIILHTRPENQANIPSISFLDDENGEGDKIVAVDTTGHCWIFDIWALGAPNICLYPIGVARPPRSPIGWGVMTLPDELFQEVETATQFTGLNREDIDGFNDKNGRHVLELTAGVVKIPRNAGRHLPTGIQTLRRTPVREDVPFRMPDVFPEACEQVCSPTAQDDIKEKIRMRDSRWYKLGRVFCEDNQERDKLKPINIESDPFQAAMTIVPSSALVYQHENLKPCRFLNSVLCSISRKQHAETVHYGKDAQNPQVPRCRGFLSASVIRRFSILRTTDMDVELHNLDTEKTDVLCRRLLPSVSLKTIPHLSDMQYSQRICMLHCIPELSLVVVGSCCGRVGLIRLTKARGGGEFRHGFRTEWILPRADEETNAESMVWMVGMAVSRVPQPGARGLNLFPPSPSATAAPGTDQSILSRGYSKSRPYDTIARWRLLLHFMDHTILSYTIEASKPQDDQMDVEVKIEDDSTVSE</sequence>
<accession>A0A6P8AWI2</accession>
<evidence type="ECO:0000256" key="1">
    <source>
        <dbReference type="SAM" id="MobiDB-lite"/>
    </source>
</evidence>
<dbReference type="InterPro" id="IPR014839">
    <property type="entry name" value="Crt10"/>
</dbReference>
<name>A0A6P8AWI2_PYRGI</name>
<dbReference type="KEGG" id="pgri:PgNI_08799"/>
<feature type="region of interest" description="Disordered" evidence="1">
    <location>
        <begin position="24"/>
        <end position="61"/>
    </location>
</feature>
<dbReference type="OrthoDB" id="5591786at2759"/>
<feature type="compositionally biased region" description="Polar residues" evidence="1">
    <location>
        <begin position="24"/>
        <end position="33"/>
    </location>
</feature>
<reference evidence="3" key="2">
    <citation type="submission" date="2019-10" db="EMBL/GenBank/DDBJ databases">
        <authorList>
            <consortium name="NCBI Genome Project"/>
        </authorList>
    </citation>
    <scope>NUCLEOTIDE SEQUENCE</scope>
    <source>
        <strain evidence="3">NI907</strain>
    </source>
</reference>
<proteinExistence type="predicted"/>
<protein>
    <submittedName>
        <fullName evidence="3">Uncharacterized protein</fullName>
    </submittedName>
</protein>
<dbReference type="RefSeq" id="XP_030979273.1">
    <property type="nucleotide sequence ID" value="XM_031128789.1"/>
</dbReference>
<reference evidence="3" key="3">
    <citation type="submission" date="2025-08" db="UniProtKB">
        <authorList>
            <consortium name="RefSeq"/>
        </authorList>
    </citation>
    <scope>IDENTIFICATION</scope>
    <source>
        <strain evidence="3">NI907</strain>
    </source>
</reference>
<feature type="compositionally biased region" description="Polar residues" evidence="1">
    <location>
        <begin position="43"/>
        <end position="54"/>
    </location>
</feature>
<organism evidence="2 3">
    <name type="scientific">Pyricularia grisea</name>
    <name type="common">Crabgrass-specific blast fungus</name>
    <name type="synonym">Magnaporthe grisea</name>
    <dbReference type="NCBI Taxonomy" id="148305"/>
    <lineage>
        <taxon>Eukaryota</taxon>
        <taxon>Fungi</taxon>
        <taxon>Dikarya</taxon>
        <taxon>Ascomycota</taxon>
        <taxon>Pezizomycotina</taxon>
        <taxon>Sordariomycetes</taxon>
        <taxon>Sordariomycetidae</taxon>
        <taxon>Magnaporthales</taxon>
        <taxon>Pyriculariaceae</taxon>
        <taxon>Pyricularia</taxon>
    </lineage>
</organism>
<dbReference type="Proteomes" id="UP000515153">
    <property type="component" value="Chromosome V"/>
</dbReference>
<evidence type="ECO:0000313" key="2">
    <source>
        <dbReference type="Proteomes" id="UP000515153"/>
    </source>
</evidence>
<keyword evidence="2" id="KW-1185">Reference proteome</keyword>
<gene>
    <name evidence="3" type="ORF">PgNI_08799</name>
</gene>
<dbReference type="Pfam" id="PF08728">
    <property type="entry name" value="CRT10"/>
    <property type="match status" value="2"/>
</dbReference>